<evidence type="ECO:0008006" key="3">
    <source>
        <dbReference type="Google" id="ProtNLM"/>
    </source>
</evidence>
<reference evidence="1" key="1">
    <citation type="submission" date="2022-06" db="EMBL/GenBank/DDBJ databases">
        <title>Aquibacillus sp. a new bacterium isolated from soil saline samples.</title>
        <authorList>
            <person name="Galisteo C."/>
            <person name="De La Haba R."/>
            <person name="Sanchez-Porro C."/>
            <person name="Ventosa A."/>
        </authorList>
    </citation>
    <scope>NUCLEOTIDE SEQUENCE</scope>
    <source>
        <strain evidence="1">3ASR75-11</strain>
    </source>
</reference>
<dbReference type="Proteomes" id="UP001145050">
    <property type="component" value="Unassembled WGS sequence"/>
</dbReference>
<proteinExistence type="predicted"/>
<gene>
    <name evidence="1" type="ORF">NC797_10430</name>
</gene>
<comment type="caution">
    <text evidence="1">The sequence shown here is derived from an EMBL/GenBank/DDBJ whole genome shotgun (WGS) entry which is preliminary data.</text>
</comment>
<dbReference type="PROSITE" id="PS51257">
    <property type="entry name" value="PROKAR_LIPOPROTEIN"/>
    <property type="match status" value="1"/>
</dbReference>
<accession>A0A9X3WVE2</accession>
<name>A0A9X3WVE2_9BACI</name>
<protein>
    <recommendedName>
        <fullName evidence="3">DUF4367 domain-containing protein</fullName>
    </recommendedName>
</protein>
<dbReference type="EMBL" id="JAMQKB010000009">
    <property type="protein sequence ID" value="MDC3424926.1"/>
    <property type="molecule type" value="Genomic_DNA"/>
</dbReference>
<dbReference type="RefSeq" id="WP_272436732.1">
    <property type="nucleotide sequence ID" value="NZ_JAMQKB010000009.1"/>
</dbReference>
<sequence>MKLKVFFLLLLVIGVIIGCQDDKSNTKKGTEKVVTEPEKNRVVKEIVLSEAPSDITSPSEAVVYQYGVVFENGEKEFPTKDSIISETTLGDRSIVTIHSPEGKNKYTVFLYENKGHWTMTDLMQLETLKDDQFAEKTGLNLPMEEFNIGRMMLNVNDNEDIWAFVNENNIITIARLNRFPFREPLGTTNVRLKRGAKGYLSNGPNGNSFLYYFDSQKIVILAGNISKSEIISLANSMPSVTSPFFPTSKK</sequence>
<evidence type="ECO:0000313" key="2">
    <source>
        <dbReference type="Proteomes" id="UP001145050"/>
    </source>
</evidence>
<organism evidence="1 2">
    <name type="scientific">Terrihalobacillus insolitus</name>
    <dbReference type="NCBI Taxonomy" id="2950438"/>
    <lineage>
        <taxon>Bacteria</taxon>
        <taxon>Bacillati</taxon>
        <taxon>Bacillota</taxon>
        <taxon>Bacilli</taxon>
        <taxon>Bacillales</taxon>
        <taxon>Bacillaceae</taxon>
        <taxon>Terrihalobacillus</taxon>
    </lineage>
</organism>
<evidence type="ECO:0000313" key="1">
    <source>
        <dbReference type="EMBL" id="MDC3424926.1"/>
    </source>
</evidence>
<dbReference type="AlphaFoldDB" id="A0A9X3WVE2"/>
<keyword evidence="2" id="KW-1185">Reference proteome</keyword>